<dbReference type="AlphaFoldDB" id="A0A016VAS3"/>
<gene>
    <name evidence="1" type="primary">Acey_s0014.g2316</name>
    <name evidence="1" type="ORF">Y032_0014g2316</name>
</gene>
<comment type="caution">
    <text evidence="1">The sequence shown here is derived from an EMBL/GenBank/DDBJ whole genome shotgun (WGS) entry which is preliminary data.</text>
</comment>
<accession>A0A016VAS3</accession>
<sequence>MTTGESDLKLYDIFERPHMLEVTRGHKYRIKPEKTKTAAYAASFLARSLHGGSEILVERIRSSWKLKRYIRCYLQHVRLSLSSSYSKVCPTHSFAYRRSEIVPDTASAEEKIVKSHDSFFFKFYNSELKSPDDISTLISCFRTGMGCSLSLNFCGFQSTRSTETLLSSDIETSSKKFYTEEKDLTRWIHENRQK</sequence>
<dbReference type="EMBL" id="JARK01001350">
    <property type="protein sequence ID" value="EYC24092.1"/>
    <property type="molecule type" value="Genomic_DNA"/>
</dbReference>
<proteinExistence type="predicted"/>
<protein>
    <submittedName>
        <fullName evidence="1">Uncharacterized protein</fullName>
    </submittedName>
</protein>
<keyword evidence="2" id="KW-1185">Reference proteome</keyword>
<evidence type="ECO:0000313" key="2">
    <source>
        <dbReference type="Proteomes" id="UP000024635"/>
    </source>
</evidence>
<organism evidence="1 2">
    <name type="scientific">Ancylostoma ceylanicum</name>
    <dbReference type="NCBI Taxonomy" id="53326"/>
    <lineage>
        <taxon>Eukaryota</taxon>
        <taxon>Metazoa</taxon>
        <taxon>Ecdysozoa</taxon>
        <taxon>Nematoda</taxon>
        <taxon>Chromadorea</taxon>
        <taxon>Rhabditida</taxon>
        <taxon>Rhabditina</taxon>
        <taxon>Rhabditomorpha</taxon>
        <taxon>Strongyloidea</taxon>
        <taxon>Ancylostomatidae</taxon>
        <taxon>Ancylostomatinae</taxon>
        <taxon>Ancylostoma</taxon>
    </lineage>
</organism>
<evidence type="ECO:0000313" key="1">
    <source>
        <dbReference type="EMBL" id="EYC24092.1"/>
    </source>
</evidence>
<name>A0A016VAS3_9BILA</name>
<dbReference type="Proteomes" id="UP000024635">
    <property type="component" value="Unassembled WGS sequence"/>
</dbReference>
<reference evidence="2" key="1">
    <citation type="journal article" date="2015" name="Nat. Genet.">
        <title>The genome and transcriptome of the zoonotic hookworm Ancylostoma ceylanicum identify infection-specific gene families.</title>
        <authorList>
            <person name="Schwarz E.M."/>
            <person name="Hu Y."/>
            <person name="Antoshechkin I."/>
            <person name="Miller M.M."/>
            <person name="Sternberg P.W."/>
            <person name="Aroian R.V."/>
        </authorList>
    </citation>
    <scope>NUCLEOTIDE SEQUENCE</scope>
    <source>
        <strain evidence="2">HY135</strain>
    </source>
</reference>